<dbReference type="InterPro" id="IPR015422">
    <property type="entry name" value="PyrdxlP-dep_Trfase_small"/>
</dbReference>
<dbReference type="CDD" id="cd00613">
    <property type="entry name" value="GDC-P"/>
    <property type="match status" value="1"/>
</dbReference>
<evidence type="ECO:0000256" key="4">
    <source>
        <dbReference type="HAMAP-Rule" id="MF_00712"/>
    </source>
</evidence>
<dbReference type="InterPro" id="IPR023010">
    <property type="entry name" value="GcvPA"/>
</dbReference>
<dbReference type="EC" id="1.4.4.2" evidence="4"/>
<dbReference type="NCBIfam" id="NF001696">
    <property type="entry name" value="PRK00451.1"/>
    <property type="match status" value="1"/>
</dbReference>
<comment type="subunit">
    <text evidence="4">The glycine cleavage system is composed of four proteins: P, T, L and H. In this organism, the P 'protein' is a heterodimer of two subunits.</text>
</comment>
<reference evidence="6" key="1">
    <citation type="journal article" date="2005" name="Environ. Microbiol.">
        <title>Genetic and functional properties of uncultivated thermophilic crenarchaeotes from a subsurface gold mine as revealed by analysis of genome fragments.</title>
        <authorList>
            <person name="Nunoura T."/>
            <person name="Hirayama H."/>
            <person name="Takami H."/>
            <person name="Oida H."/>
            <person name="Nishi S."/>
            <person name="Shimamura S."/>
            <person name="Suzuki Y."/>
            <person name="Inagaki F."/>
            <person name="Takai K."/>
            <person name="Nealson K.H."/>
            <person name="Horikoshi K."/>
        </authorList>
    </citation>
    <scope>NUCLEOTIDE SEQUENCE</scope>
</reference>
<dbReference type="PANTHER" id="PTHR42806">
    <property type="entry name" value="GLYCINE CLEAVAGE SYSTEM P-PROTEIN"/>
    <property type="match status" value="1"/>
</dbReference>
<comment type="function">
    <text evidence="1 4">The glycine cleavage system catalyzes the degradation of glycine. The P protein binds the alpha-amino group of glycine through its pyridoxal phosphate cofactor; CO(2) is released and the remaining methylamine moiety is then transferred to the lipoamide cofactor of the H protein.</text>
</comment>
<dbReference type="InterPro" id="IPR015421">
    <property type="entry name" value="PyrdxlP-dep_Trfase_major"/>
</dbReference>
<evidence type="ECO:0000259" key="5">
    <source>
        <dbReference type="Pfam" id="PF02347"/>
    </source>
</evidence>
<evidence type="ECO:0000256" key="2">
    <source>
        <dbReference type="ARBA" id="ARBA00023002"/>
    </source>
</evidence>
<dbReference type="PIRSF" id="PIRSF006815">
    <property type="entry name" value="GcvPA"/>
    <property type="match status" value="1"/>
</dbReference>
<evidence type="ECO:0000256" key="3">
    <source>
        <dbReference type="ARBA" id="ARBA00049026"/>
    </source>
</evidence>
<dbReference type="EMBL" id="AP011740">
    <property type="protein sequence ID" value="BAL56189.1"/>
    <property type="molecule type" value="Genomic_DNA"/>
</dbReference>
<sequence>MSAFEFIPNTPEDQRKMLAEIGLNDIEELFADIPADVLKKFKPMGLDPLSELEVKQLLTTLAQQNAHTEQYVSFLGGGIYDHHVPSIIPHLISRGEFLTCYTPYQAELSQGTLTWMFEFQTMVCELTAMEVANSSMYDGGSALAEAMLMAKNVTGRKRFVVAKSLNPYYRKCVETYAWGAGVELIDLPFTETGQLDRAALSPQEINDLAGLIVQSPNFFGVIEDLSGLKDLIKDAFLIVSANPISLGIVAPPGVFGADIVVGEGQPLGIAQSFGGPLLGLFATRMSYVRKMPGRMAGRTVDADGRVGYVMALQTREQHIRREKATSNICTNQALMALCATIYLATLGRRGLRKLAELNLQKAHYLAERIVKLPGFALRFSGPFFNEFVVKTRKKPSRLLKALRDEGFLGGIDLAPYELVDGNNLLIAVTERRTRDEMDRFVKILKGA</sequence>
<gene>
    <name evidence="4" type="primary">gcvPA</name>
    <name evidence="6" type="ORF">HGMM_F35B12C03</name>
</gene>
<dbReference type="PANTHER" id="PTHR42806:SF1">
    <property type="entry name" value="GLYCINE DEHYDROGENASE (DECARBOXYLATING)"/>
    <property type="match status" value="1"/>
</dbReference>
<reference evidence="6" key="2">
    <citation type="journal article" date="2012" name="PLoS ONE">
        <title>A Deeply Branching Thermophilic Bacterium with an Ancient Acetyl-CoA Pathway Dominates a Subsurface Ecosystem.</title>
        <authorList>
            <person name="Takami H."/>
            <person name="Noguchi H."/>
            <person name="Takaki Y."/>
            <person name="Uchiyama I."/>
            <person name="Toyoda A."/>
            <person name="Nishi S."/>
            <person name="Chee G.-J."/>
            <person name="Arai W."/>
            <person name="Nunoura T."/>
            <person name="Itoh T."/>
            <person name="Hattori M."/>
            <person name="Takai K."/>
        </authorList>
    </citation>
    <scope>NUCLEOTIDE SEQUENCE</scope>
</reference>
<accession>H5SJ53</accession>
<dbReference type="HAMAP" id="MF_00712">
    <property type="entry name" value="GcvPA"/>
    <property type="match status" value="1"/>
</dbReference>
<dbReference type="GO" id="GO:0019464">
    <property type="term" value="P:glycine decarboxylation via glycine cleavage system"/>
    <property type="evidence" value="ECO:0007669"/>
    <property type="project" value="UniProtKB-UniRule"/>
</dbReference>
<dbReference type="Gene3D" id="3.40.640.10">
    <property type="entry name" value="Type I PLP-dependent aspartate aminotransferase-like (Major domain)"/>
    <property type="match status" value="1"/>
</dbReference>
<dbReference type="GO" id="GO:0009116">
    <property type="term" value="P:nucleoside metabolic process"/>
    <property type="evidence" value="ECO:0007669"/>
    <property type="project" value="InterPro"/>
</dbReference>
<name>H5SJ53_9BACT</name>
<evidence type="ECO:0000313" key="6">
    <source>
        <dbReference type="EMBL" id="BAL56189.1"/>
    </source>
</evidence>
<organism evidence="6">
    <name type="scientific">uncultured Acetothermia bacterium</name>
    <dbReference type="NCBI Taxonomy" id="236499"/>
    <lineage>
        <taxon>Bacteria</taxon>
        <taxon>Candidatus Bipolaricaulota</taxon>
        <taxon>environmental samples</taxon>
    </lineage>
</organism>
<feature type="domain" description="Glycine cleavage system P-protein N-terminal" evidence="5">
    <location>
        <begin position="6"/>
        <end position="444"/>
    </location>
</feature>
<dbReference type="AlphaFoldDB" id="H5SJ53"/>
<dbReference type="SUPFAM" id="SSF53383">
    <property type="entry name" value="PLP-dependent transferases"/>
    <property type="match status" value="1"/>
</dbReference>
<protein>
    <recommendedName>
        <fullName evidence="4">Probable glycine dehydrogenase (decarboxylating) subunit 1</fullName>
        <ecNumber evidence="4">1.4.4.2</ecNumber>
    </recommendedName>
    <alternativeName>
        <fullName evidence="4">Glycine cleavage system P-protein subunit 1</fullName>
    </alternativeName>
    <alternativeName>
        <fullName evidence="4">Glycine decarboxylase subunit 1</fullName>
    </alternativeName>
    <alternativeName>
        <fullName evidence="4">Glycine dehydrogenase (aminomethyl-transferring) subunit 1</fullName>
    </alternativeName>
</protein>
<evidence type="ECO:0000256" key="1">
    <source>
        <dbReference type="ARBA" id="ARBA00003788"/>
    </source>
</evidence>
<comment type="catalytic activity">
    <reaction evidence="3 4">
        <text>N(6)-[(R)-lipoyl]-L-lysyl-[glycine-cleavage complex H protein] + glycine + H(+) = N(6)-[(R)-S(8)-aminomethyldihydrolipoyl]-L-lysyl-[glycine-cleavage complex H protein] + CO2</text>
        <dbReference type="Rhea" id="RHEA:24304"/>
        <dbReference type="Rhea" id="RHEA-COMP:10494"/>
        <dbReference type="Rhea" id="RHEA-COMP:10495"/>
        <dbReference type="ChEBI" id="CHEBI:15378"/>
        <dbReference type="ChEBI" id="CHEBI:16526"/>
        <dbReference type="ChEBI" id="CHEBI:57305"/>
        <dbReference type="ChEBI" id="CHEBI:83099"/>
        <dbReference type="ChEBI" id="CHEBI:83143"/>
        <dbReference type="EC" id="1.4.4.2"/>
    </reaction>
</comment>
<proteinExistence type="inferred from homology"/>
<dbReference type="InterPro" id="IPR015424">
    <property type="entry name" value="PyrdxlP-dep_Trfase"/>
</dbReference>
<dbReference type="InterPro" id="IPR049315">
    <property type="entry name" value="GDC-P_N"/>
</dbReference>
<dbReference type="Gene3D" id="3.90.1150.10">
    <property type="entry name" value="Aspartate Aminotransferase, domain 1"/>
    <property type="match status" value="1"/>
</dbReference>
<dbReference type="GO" id="GO:0004375">
    <property type="term" value="F:glycine dehydrogenase (decarboxylating) activity"/>
    <property type="evidence" value="ECO:0007669"/>
    <property type="project" value="UniProtKB-EC"/>
</dbReference>
<dbReference type="InterPro" id="IPR020581">
    <property type="entry name" value="GDC_P"/>
</dbReference>
<dbReference type="Pfam" id="PF02347">
    <property type="entry name" value="GDC-P"/>
    <property type="match status" value="1"/>
</dbReference>
<comment type="similarity">
    <text evidence="4">Belongs to the GcvP family. N-terminal subunit subfamily.</text>
</comment>
<keyword evidence="2 4" id="KW-0560">Oxidoreductase</keyword>